<feature type="domain" description="AAA+ ATPase" evidence="2">
    <location>
        <begin position="29"/>
        <end position="346"/>
    </location>
</feature>
<dbReference type="InterPro" id="IPR003593">
    <property type="entry name" value="AAA+_ATPase"/>
</dbReference>
<dbReference type="EMBL" id="JAAMFK010000003">
    <property type="protein sequence ID" value="MBS9338520.1"/>
    <property type="molecule type" value="Genomic_DNA"/>
</dbReference>
<dbReference type="SUPFAM" id="SSF52540">
    <property type="entry name" value="P-loop containing nucleoside triphosphate hydrolases"/>
    <property type="match status" value="1"/>
</dbReference>
<keyword evidence="3" id="KW-0067">ATP-binding</keyword>
<dbReference type="Pfam" id="PF01935">
    <property type="entry name" value="DUF87"/>
    <property type="match status" value="1"/>
</dbReference>
<keyword evidence="3" id="KW-0547">Nucleotide-binding</keyword>
<dbReference type="PANTHER" id="PTHR42957:SF1">
    <property type="entry name" value="HELICASE MJ1565-RELATED"/>
    <property type="match status" value="1"/>
</dbReference>
<keyword evidence="4" id="KW-1185">Reference proteome</keyword>
<evidence type="ECO:0000313" key="3">
    <source>
        <dbReference type="EMBL" id="MBS9338520.1"/>
    </source>
</evidence>
<accession>A0ABS5QZD5</accession>
<dbReference type="Proteomes" id="UP001519504">
    <property type="component" value="Unassembled WGS sequence"/>
</dbReference>
<sequence>MQNKQMNHSLFLGKGRFGRSFNISYEDLLAKHLLITGQTGSGKSTSAKQIVSELQEKDVTNIIFDPTGEYGLDLNNLVSYRLSQNAFIDLSNRSAEELLMLFDLHWDSTVTSKLQEAMTSLRIQAKRRIKGQILSKVNLAVKELEKSKADLTALNQDYEMTLLPKQMIEEFARPFADESADYSLCGQEIDHDTVQKYWSDIQQLNQLLQDEVLNSIFHFTPVEKQGTQYELSFILQTFENRRNMKRSLVVNLSPLQAYPGIQQRVLSYLMDRVLMNRVDSKVNLPVAIFLDEAHRYLPVTEAINENGLFHLLREGRKHNLNVVVSTQSLKDLPAELRGQFGANLIHRYQSYEELIGLGLSPKKMKKLPNLAVGEALLLTTSKKSQILSIQKPRTM</sequence>
<organism evidence="3 4">
    <name type="scientific">Fructobacillus broussonetiae</name>
    <dbReference type="NCBI Taxonomy" id="2713173"/>
    <lineage>
        <taxon>Bacteria</taxon>
        <taxon>Bacillati</taxon>
        <taxon>Bacillota</taxon>
        <taxon>Bacilli</taxon>
        <taxon>Lactobacillales</taxon>
        <taxon>Lactobacillaceae</taxon>
        <taxon>Fructobacillus</taxon>
    </lineage>
</organism>
<name>A0ABS5QZD5_9LACO</name>
<dbReference type="SMART" id="SM00382">
    <property type="entry name" value="AAA"/>
    <property type="match status" value="1"/>
</dbReference>
<reference evidence="3 4" key="1">
    <citation type="submission" date="2020-02" db="EMBL/GenBank/DDBJ databases">
        <title>Fructobacillus sp. isolated from paper mulberry of Taiwan.</title>
        <authorList>
            <person name="Lin S.-T."/>
        </authorList>
    </citation>
    <scope>NUCLEOTIDE SEQUENCE [LARGE SCALE GENOMIC DNA]</scope>
    <source>
        <strain evidence="3 4">M2-14</strain>
    </source>
</reference>
<dbReference type="GO" id="GO:0005524">
    <property type="term" value="F:ATP binding"/>
    <property type="evidence" value="ECO:0007669"/>
    <property type="project" value="UniProtKB-KW"/>
</dbReference>
<dbReference type="InterPro" id="IPR027417">
    <property type="entry name" value="P-loop_NTPase"/>
</dbReference>
<dbReference type="InterPro" id="IPR002789">
    <property type="entry name" value="HerA_central"/>
</dbReference>
<keyword evidence="1" id="KW-0175">Coiled coil</keyword>
<evidence type="ECO:0000313" key="4">
    <source>
        <dbReference type="Proteomes" id="UP001519504"/>
    </source>
</evidence>
<feature type="coiled-coil region" evidence="1">
    <location>
        <begin position="134"/>
        <end position="161"/>
    </location>
</feature>
<gene>
    <name evidence="3" type="ORF">G6R29_02565</name>
</gene>
<dbReference type="RefSeq" id="WP_213808806.1">
    <property type="nucleotide sequence ID" value="NZ_JAAMFK010000003.1"/>
</dbReference>
<dbReference type="PANTHER" id="PTHR42957">
    <property type="entry name" value="HELICASE MJ1565-RELATED"/>
    <property type="match status" value="1"/>
</dbReference>
<evidence type="ECO:0000256" key="1">
    <source>
        <dbReference type="SAM" id="Coils"/>
    </source>
</evidence>
<protein>
    <submittedName>
        <fullName evidence="3">ATP-binding protein</fullName>
    </submittedName>
</protein>
<dbReference type="Gene3D" id="3.40.50.300">
    <property type="entry name" value="P-loop containing nucleotide triphosphate hydrolases"/>
    <property type="match status" value="2"/>
</dbReference>
<proteinExistence type="predicted"/>
<comment type="caution">
    <text evidence="3">The sequence shown here is derived from an EMBL/GenBank/DDBJ whole genome shotgun (WGS) entry which is preliminary data.</text>
</comment>
<evidence type="ECO:0000259" key="2">
    <source>
        <dbReference type="SMART" id="SM00382"/>
    </source>
</evidence>
<dbReference type="InterPro" id="IPR008571">
    <property type="entry name" value="HerA-like"/>
</dbReference>